<keyword evidence="2" id="KW-0812">Transmembrane</keyword>
<dbReference type="PANTHER" id="PTHR41532:SF1">
    <property type="entry name" value="FIXS PROTEIN"/>
    <property type="match status" value="1"/>
</dbReference>
<evidence type="ECO:0000313" key="4">
    <source>
        <dbReference type="Proteomes" id="UP001202550"/>
    </source>
</evidence>
<proteinExistence type="predicted"/>
<feature type="compositionally biased region" description="Basic and acidic residues" evidence="1">
    <location>
        <begin position="48"/>
        <end position="57"/>
    </location>
</feature>
<reference evidence="3 4" key="1">
    <citation type="submission" date="2022-05" db="EMBL/GenBank/DDBJ databases">
        <title>Seasonal and diel survey of microbial diversity of the Tyrrhenian coast.</title>
        <authorList>
            <person name="Gattoni G."/>
            <person name="Corral P."/>
        </authorList>
    </citation>
    <scope>NUCLEOTIDE SEQUENCE [LARGE SCALE GENOMIC DNA]</scope>
    <source>
        <strain evidence="3 4">V10</strain>
    </source>
</reference>
<comment type="caution">
    <text evidence="3">The sequence shown here is derived from an EMBL/GenBank/DDBJ whole genome shotgun (WGS) entry which is preliminary data.</text>
</comment>
<evidence type="ECO:0000256" key="1">
    <source>
        <dbReference type="SAM" id="MobiDB-lite"/>
    </source>
</evidence>
<evidence type="ECO:0000256" key="2">
    <source>
        <dbReference type="SAM" id="Phobius"/>
    </source>
</evidence>
<keyword evidence="2" id="KW-1133">Transmembrane helix</keyword>
<feature type="region of interest" description="Disordered" evidence="1">
    <location>
        <begin position="32"/>
        <end position="57"/>
    </location>
</feature>
<dbReference type="RefSeq" id="WP_249058471.1">
    <property type="nucleotide sequence ID" value="NZ_JALZWP010000008.1"/>
</dbReference>
<organism evidence="3 4">
    <name type="scientific">Roseinatronobacter domitianus</name>
    <dbReference type="NCBI Taxonomy" id="2940293"/>
    <lineage>
        <taxon>Bacteria</taxon>
        <taxon>Pseudomonadati</taxon>
        <taxon>Pseudomonadota</taxon>
        <taxon>Alphaproteobacteria</taxon>
        <taxon>Rhodobacterales</taxon>
        <taxon>Paracoccaceae</taxon>
        <taxon>Roseinatronobacter</taxon>
    </lineage>
</organism>
<sequence length="57" mass="6446">MEVLTILIPVSLILGLLGLGAFIWTLRKGMYDDPDGDSQRILTDEYDDKPKPVDKNR</sequence>
<dbReference type="PANTHER" id="PTHR41532">
    <property type="entry name" value="FIXS PROTEIN"/>
    <property type="match status" value="1"/>
</dbReference>
<evidence type="ECO:0000313" key="3">
    <source>
        <dbReference type="EMBL" id="MCL1629075.1"/>
    </source>
</evidence>
<dbReference type="EMBL" id="JALZWP010000008">
    <property type="protein sequence ID" value="MCL1629075.1"/>
    <property type="molecule type" value="Genomic_DNA"/>
</dbReference>
<dbReference type="Pfam" id="PF03597">
    <property type="entry name" value="FixS"/>
    <property type="match status" value="1"/>
</dbReference>
<accession>A0ABT0M2K4</accession>
<name>A0ABT0M2K4_9RHOB</name>
<keyword evidence="4" id="KW-1185">Reference proteome</keyword>
<protein>
    <submittedName>
        <fullName evidence="3">Cbb3-type cytochrome oxidase assembly protein CcoS</fullName>
    </submittedName>
</protein>
<dbReference type="InterPro" id="IPR004714">
    <property type="entry name" value="Cyt_oxidase_maturation_cbb3"/>
</dbReference>
<feature type="transmembrane region" description="Helical" evidence="2">
    <location>
        <begin position="6"/>
        <end position="26"/>
    </location>
</feature>
<keyword evidence="2" id="KW-0472">Membrane</keyword>
<gene>
    <name evidence="3" type="primary">ccoS</name>
    <name evidence="3" type="ORF">M3N55_10065</name>
</gene>
<dbReference type="Proteomes" id="UP001202550">
    <property type="component" value="Unassembled WGS sequence"/>
</dbReference>
<dbReference type="NCBIfam" id="TIGR00847">
    <property type="entry name" value="ccoS"/>
    <property type="match status" value="1"/>
</dbReference>